<feature type="region of interest" description="Disordered" evidence="1">
    <location>
        <begin position="20"/>
        <end position="62"/>
    </location>
</feature>
<feature type="compositionally biased region" description="Basic and acidic residues" evidence="1">
    <location>
        <begin position="21"/>
        <end position="62"/>
    </location>
</feature>
<evidence type="ECO:0000313" key="3">
    <source>
        <dbReference type="Proteomes" id="UP001447188"/>
    </source>
</evidence>
<dbReference type="Proteomes" id="UP001447188">
    <property type="component" value="Unassembled WGS sequence"/>
</dbReference>
<reference evidence="2 3" key="1">
    <citation type="submission" date="2024-02" db="EMBL/GenBank/DDBJ databases">
        <title>Discinaceae phylogenomics.</title>
        <authorList>
            <person name="Dirks A.C."/>
            <person name="James T.Y."/>
        </authorList>
    </citation>
    <scope>NUCLEOTIDE SEQUENCE [LARGE SCALE GENOMIC DNA]</scope>
    <source>
        <strain evidence="2 3">ACD0624</strain>
    </source>
</reference>
<accession>A0ABR3GT69</accession>
<name>A0ABR3GT69_9PEZI</name>
<gene>
    <name evidence="2" type="ORF">Q9L58_001795</name>
</gene>
<proteinExistence type="predicted"/>
<dbReference type="EMBL" id="JBBBZM010000014">
    <property type="protein sequence ID" value="KAL0639112.1"/>
    <property type="molecule type" value="Genomic_DNA"/>
</dbReference>
<sequence length="196" mass="22358">MKVADKAGLYTEGGIVRKKKVTESPNDRQCRECMDRVKHTKEDDTTPAIRDRDISPERKRPELLKTSHGIQDGVAMVAMKNDTNIKSIHPDLRRMEKRICEIDGCSSSKRDTRRFSTYTAVSSDPSIAGSEKAAFFEIEDGLRRMEDRRLMSQRFVPSEQKSEMISKLALGAKLERALRWRMDKQDAVARPRAKSG</sequence>
<keyword evidence="3" id="KW-1185">Reference proteome</keyword>
<comment type="caution">
    <text evidence="2">The sequence shown here is derived from an EMBL/GenBank/DDBJ whole genome shotgun (WGS) entry which is preliminary data.</text>
</comment>
<evidence type="ECO:0000256" key="1">
    <source>
        <dbReference type="SAM" id="MobiDB-lite"/>
    </source>
</evidence>
<organism evidence="2 3">
    <name type="scientific">Discina gigas</name>
    <dbReference type="NCBI Taxonomy" id="1032678"/>
    <lineage>
        <taxon>Eukaryota</taxon>
        <taxon>Fungi</taxon>
        <taxon>Dikarya</taxon>
        <taxon>Ascomycota</taxon>
        <taxon>Pezizomycotina</taxon>
        <taxon>Pezizomycetes</taxon>
        <taxon>Pezizales</taxon>
        <taxon>Discinaceae</taxon>
        <taxon>Discina</taxon>
    </lineage>
</organism>
<evidence type="ECO:0000313" key="2">
    <source>
        <dbReference type="EMBL" id="KAL0639112.1"/>
    </source>
</evidence>
<protein>
    <submittedName>
        <fullName evidence="2">Uncharacterized protein</fullName>
    </submittedName>
</protein>